<evidence type="ECO:0000256" key="2">
    <source>
        <dbReference type="HAMAP-Rule" id="MF_00003"/>
    </source>
</evidence>
<keyword evidence="5" id="KW-1185">Reference proteome</keyword>
<dbReference type="SUPFAM" id="SSF89919">
    <property type="entry name" value="Ribosome-binding factor A, RbfA"/>
    <property type="match status" value="1"/>
</dbReference>
<comment type="function">
    <text evidence="2">One of several proteins that assist in the late maturation steps of the functional core of the 30S ribosomal subunit. Associates with free 30S ribosomal subunits (but not with 30S subunits that are part of 70S ribosomes or polysomes). Required for efficient processing of 16S rRNA. May interact with the 5'-terminal helix region of 16S rRNA.</text>
</comment>
<dbReference type="GO" id="GO:0043024">
    <property type="term" value="F:ribosomal small subunit binding"/>
    <property type="evidence" value="ECO:0007669"/>
    <property type="project" value="TreeGrafter"/>
</dbReference>
<dbReference type="HAMAP" id="MF_00003">
    <property type="entry name" value="RbfA"/>
    <property type="match status" value="1"/>
</dbReference>
<dbReference type="InterPro" id="IPR023799">
    <property type="entry name" value="RbfA_dom_sf"/>
</dbReference>
<evidence type="ECO:0000256" key="1">
    <source>
        <dbReference type="ARBA" id="ARBA00022517"/>
    </source>
</evidence>
<dbReference type="AlphaFoldDB" id="D6ZZH6"/>
<dbReference type="PANTHER" id="PTHR33515:SF1">
    <property type="entry name" value="RIBOSOME-BINDING FACTOR A, CHLOROPLASTIC-RELATED"/>
    <property type="match status" value="1"/>
</dbReference>
<dbReference type="STRING" id="639283.Snov_3901"/>
<comment type="subunit">
    <text evidence="2">Monomer. Binds 30S ribosomal subunits, but not 50S ribosomal subunits or 70S ribosomes.</text>
</comment>
<dbReference type="KEGG" id="sno:Snov_3901"/>
<dbReference type="NCBIfam" id="NF001802">
    <property type="entry name" value="PRK00521.2-5"/>
    <property type="match status" value="1"/>
</dbReference>
<keyword evidence="2" id="KW-0963">Cytoplasm</keyword>
<name>D6ZZH6_ANCN5</name>
<dbReference type="eggNOG" id="COG0858">
    <property type="taxonomic scope" value="Bacteria"/>
</dbReference>
<dbReference type="InterPro" id="IPR020053">
    <property type="entry name" value="Ribosome-bd_factorA_CS"/>
</dbReference>
<dbReference type="GO" id="GO:0030490">
    <property type="term" value="P:maturation of SSU-rRNA"/>
    <property type="evidence" value="ECO:0007669"/>
    <property type="project" value="UniProtKB-UniRule"/>
</dbReference>
<dbReference type="OrthoDB" id="9805051at2"/>
<accession>D6ZZH6</accession>
<organism evidence="4 5">
    <name type="scientific">Ancylobacter novellus (strain ATCC 8093 / DSM 506 / JCM 20403 / CCM 1077 / IAM 12100 / NBRC 12443 / NCIMB 10456)</name>
    <name type="common">Starkeya novella</name>
    <dbReference type="NCBI Taxonomy" id="639283"/>
    <lineage>
        <taxon>Bacteria</taxon>
        <taxon>Pseudomonadati</taxon>
        <taxon>Pseudomonadota</taxon>
        <taxon>Alphaproteobacteria</taxon>
        <taxon>Hyphomicrobiales</taxon>
        <taxon>Xanthobacteraceae</taxon>
        <taxon>Ancylobacter</taxon>
    </lineage>
</organism>
<dbReference type="InterPro" id="IPR000238">
    <property type="entry name" value="RbfA"/>
</dbReference>
<dbReference type="EMBL" id="CP002026">
    <property type="protein sequence ID" value="ADH91171.1"/>
    <property type="molecule type" value="Genomic_DNA"/>
</dbReference>
<dbReference type="Proteomes" id="UP000006633">
    <property type="component" value="Chromosome"/>
</dbReference>
<evidence type="ECO:0000313" key="5">
    <source>
        <dbReference type="Proteomes" id="UP000006633"/>
    </source>
</evidence>
<dbReference type="PANTHER" id="PTHR33515">
    <property type="entry name" value="RIBOSOME-BINDING FACTOR A, CHLOROPLASTIC-RELATED"/>
    <property type="match status" value="1"/>
</dbReference>
<dbReference type="Gene3D" id="3.30.300.20">
    <property type="match status" value="1"/>
</dbReference>
<evidence type="ECO:0000313" key="4">
    <source>
        <dbReference type="EMBL" id="ADH91171.1"/>
    </source>
</evidence>
<comment type="similarity">
    <text evidence="2">Belongs to the RbfA family.</text>
</comment>
<keyword evidence="1 2" id="KW-0690">Ribosome biogenesis</keyword>
<proteinExistence type="inferred from homology"/>
<comment type="subcellular location">
    <subcellularLocation>
        <location evidence="2">Cytoplasm</location>
    </subcellularLocation>
</comment>
<feature type="region of interest" description="Disordered" evidence="3">
    <location>
        <begin position="120"/>
        <end position="141"/>
    </location>
</feature>
<dbReference type="HOGENOM" id="CLU_089475_1_0_5"/>
<dbReference type="NCBIfam" id="TIGR00082">
    <property type="entry name" value="rbfA"/>
    <property type="match status" value="1"/>
</dbReference>
<dbReference type="InterPro" id="IPR015946">
    <property type="entry name" value="KH_dom-like_a/b"/>
</dbReference>
<dbReference type="Pfam" id="PF02033">
    <property type="entry name" value="RBFA"/>
    <property type="match status" value="1"/>
</dbReference>
<gene>
    <name evidence="2" type="primary">rbfA</name>
    <name evidence="4" type="ordered locus">Snov_3901</name>
</gene>
<reference evidence="4 5" key="1">
    <citation type="journal article" date="2012" name="Stand. Genomic Sci.">
        <title>Complete genome sequence of the facultatively chemolithoautotrophic and methylotrophic alpha Proteobacterium Starkeya novella type strain (ATCC 8093(T)).</title>
        <authorList>
            <person name="Kappler U."/>
            <person name="Davenport K."/>
            <person name="Beatson S."/>
            <person name="Lucas S."/>
            <person name="Lapidus A."/>
            <person name="Copeland A."/>
            <person name="Berry K.W."/>
            <person name="Glavina Del Rio T."/>
            <person name="Hammon N."/>
            <person name="Dalin E."/>
            <person name="Tice H."/>
            <person name="Pitluck S."/>
            <person name="Richardson P."/>
            <person name="Bruce D."/>
            <person name="Goodwin L.A."/>
            <person name="Han C."/>
            <person name="Tapia R."/>
            <person name="Detter J.C."/>
            <person name="Chang Y.J."/>
            <person name="Jeffries C.D."/>
            <person name="Land M."/>
            <person name="Hauser L."/>
            <person name="Kyrpides N.C."/>
            <person name="Goker M."/>
            <person name="Ivanova N."/>
            <person name="Klenk H.P."/>
            <person name="Woyke T."/>
        </authorList>
    </citation>
    <scope>NUCLEOTIDE SEQUENCE [LARGE SCALE GENOMIC DNA]</scope>
    <source>
        <strain evidence="5">ATCC 8093 / DSM 506 / JCM 20403 / CCM 1077 / IAM 12100 / NBRC 12443 / NCIMB 10456</strain>
    </source>
</reference>
<protein>
    <recommendedName>
        <fullName evidence="2">Ribosome-binding factor A</fullName>
    </recommendedName>
</protein>
<evidence type="ECO:0000256" key="3">
    <source>
        <dbReference type="SAM" id="MobiDB-lite"/>
    </source>
</evidence>
<dbReference type="PROSITE" id="PS01319">
    <property type="entry name" value="RBFA"/>
    <property type="match status" value="1"/>
</dbReference>
<sequence>MKNRASSGSGPSQRQLRVGELVRHALAEILARGDLPDPALSKVMITVPEVRMSPDLKIATCYVMPLGGKDHKAAIDALATNAKPLRGEIARRVELKFVPELRFRIDTSFEEGDRIDALLRSPQVQRDLDKHDADNDKEDEE</sequence>
<dbReference type="GO" id="GO:0005829">
    <property type="term" value="C:cytosol"/>
    <property type="evidence" value="ECO:0007669"/>
    <property type="project" value="TreeGrafter"/>
</dbReference>
<dbReference type="RefSeq" id="WP_013168672.1">
    <property type="nucleotide sequence ID" value="NC_014217.1"/>
</dbReference>